<evidence type="ECO:0000313" key="4">
    <source>
        <dbReference type="Proteomes" id="UP001603857"/>
    </source>
</evidence>
<sequence>MGAFSYLVSFMLMSGLLISQFTCLGAASKDVVSMSKHRFSNHKLKMTEIVPLRLDNVPPPPGPMPNNPDDRFLLHTHTSLP</sequence>
<keyword evidence="4" id="KW-1185">Reference proteome</keyword>
<comment type="caution">
    <text evidence="3">The sequence shown here is derived from an EMBL/GenBank/DDBJ whole genome shotgun (WGS) entry which is preliminary data.</text>
</comment>
<feature type="signal peptide" evidence="2">
    <location>
        <begin position="1"/>
        <end position="19"/>
    </location>
</feature>
<accession>A0ABD1NCK1</accession>
<feature type="chain" id="PRO_5044815242" description="Transmembrane protein" evidence="2">
    <location>
        <begin position="20"/>
        <end position="81"/>
    </location>
</feature>
<dbReference type="Proteomes" id="UP001603857">
    <property type="component" value="Unassembled WGS sequence"/>
</dbReference>
<name>A0ABD1NCK1_9FABA</name>
<reference evidence="3 4" key="1">
    <citation type="submission" date="2024-08" db="EMBL/GenBank/DDBJ databases">
        <title>Insights into the chromosomal genome structure of Flemingia macrophylla.</title>
        <authorList>
            <person name="Ding Y."/>
            <person name="Zhao Y."/>
            <person name="Bi W."/>
            <person name="Wu M."/>
            <person name="Zhao G."/>
            <person name="Gong Y."/>
            <person name="Li W."/>
            <person name="Zhang P."/>
        </authorList>
    </citation>
    <scope>NUCLEOTIDE SEQUENCE [LARGE SCALE GENOMIC DNA]</scope>
    <source>
        <strain evidence="3">DYQJB</strain>
        <tissue evidence="3">Leaf</tissue>
    </source>
</reference>
<evidence type="ECO:0000256" key="2">
    <source>
        <dbReference type="SAM" id="SignalP"/>
    </source>
</evidence>
<gene>
    <name evidence="3" type="ORF">Fmac_007121</name>
</gene>
<proteinExistence type="predicted"/>
<evidence type="ECO:0000256" key="1">
    <source>
        <dbReference type="SAM" id="MobiDB-lite"/>
    </source>
</evidence>
<evidence type="ECO:0008006" key="5">
    <source>
        <dbReference type="Google" id="ProtNLM"/>
    </source>
</evidence>
<evidence type="ECO:0000313" key="3">
    <source>
        <dbReference type="EMBL" id="KAL2345836.1"/>
    </source>
</evidence>
<organism evidence="3 4">
    <name type="scientific">Flemingia macrophylla</name>
    <dbReference type="NCBI Taxonomy" id="520843"/>
    <lineage>
        <taxon>Eukaryota</taxon>
        <taxon>Viridiplantae</taxon>
        <taxon>Streptophyta</taxon>
        <taxon>Embryophyta</taxon>
        <taxon>Tracheophyta</taxon>
        <taxon>Spermatophyta</taxon>
        <taxon>Magnoliopsida</taxon>
        <taxon>eudicotyledons</taxon>
        <taxon>Gunneridae</taxon>
        <taxon>Pentapetalae</taxon>
        <taxon>rosids</taxon>
        <taxon>fabids</taxon>
        <taxon>Fabales</taxon>
        <taxon>Fabaceae</taxon>
        <taxon>Papilionoideae</taxon>
        <taxon>50 kb inversion clade</taxon>
        <taxon>NPAAA clade</taxon>
        <taxon>indigoferoid/millettioid clade</taxon>
        <taxon>Phaseoleae</taxon>
        <taxon>Flemingia</taxon>
    </lineage>
</organism>
<protein>
    <recommendedName>
        <fullName evidence="5">Transmembrane protein</fullName>
    </recommendedName>
</protein>
<dbReference type="AlphaFoldDB" id="A0ABD1NCK1"/>
<dbReference type="EMBL" id="JBGMDY010000002">
    <property type="protein sequence ID" value="KAL2345836.1"/>
    <property type="molecule type" value="Genomic_DNA"/>
</dbReference>
<feature type="region of interest" description="Disordered" evidence="1">
    <location>
        <begin position="58"/>
        <end position="81"/>
    </location>
</feature>
<keyword evidence="2" id="KW-0732">Signal</keyword>